<evidence type="ECO:0000256" key="5">
    <source>
        <dbReference type="ARBA" id="ARBA00022692"/>
    </source>
</evidence>
<name>A0A150KBP9_HEYCO</name>
<dbReference type="InterPro" id="IPR003362">
    <property type="entry name" value="Bact_transf"/>
</dbReference>
<evidence type="ECO:0000313" key="10">
    <source>
        <dbReference type="EMBL" id="KYC67049.1"/>
    </source>
</evidence>
<feature type="transmembrane region" description="Helical" evidence="8">
    <location>
        <begin position="37"/>
        <end position="58"/>
    </location>
</feature>
<gene>
    <name evidence="10" type="ORF">B4099_1043</name>
</gene>
<comment type="subcellular location">
    <subcellularLocation>
        <location evidence="1">Cell membrane</location>
    </subcellularLocation>
</comment>
<evidence type="ECO:0000256" key="4">
    <source>
        <dbReference type="ARBA" id="ARBA00022679"/>
    </source>
</evidence>
<dbReference type="Proteomes" id="UP000075304">
    <property type="component" value="Unassembled WGS sequence"/>
</dbReference>
<protein>
    <submittedName>
        <fullName evidence="10">Undecaprenyl-phosphate galactosephosphotransferase</fullName>
        <ecNumber evidence="10">2.7.8.6</ecNumber>
    </submittedName>
</protein>
<dbReference type="EMBL" id="LQYI01000075">
    <property type="protein sequence ID" value="KYC67049.1"/>
    <property type="molecule type" value="Genomic_DNA"/>
</dbReference>
<keyword evidence="5 8" id="KW-0812">Transmembrane</keyword>
<evidence type="ECO:0000256" key="8">
    <source>
        <dbReference type="SAM" id="Phobius"/>
    </source>
</evidence>
<keyword evidence="3" id="KW-1003">Cell membrane</keyword>
<evidence type="ECO:0000256" key="7">
    <source>
        <dbReference type="ARBA" id="ARBA00023136"/>
    </source>
</evidence>
<organism evidence="10 11">
    <name type="scientific">Heyndrickxia coagulans</name>
    <name type="common">Weizmannia coagulans</name>
    <dbReference type="NCBI Taxonomy" id="1398"/>
    <lineage>
        <taxon>Bacteria</taxon>
        <taxon>Bacillati</taxon>
        <taxon>Bacillota</taxon>
        <taxon>Bacilli</taxon>
        <taxon>Bacillales</taxon>
        <taxon>Bacillaceae</taxon>
        <taxon>Heyndrickxia</taxon>
    </lineage>
</organism>
<proteinExistence type="inferred from homology"/>
<dbReference type="GO" id="GO:0005886">
    <property type="term" value="C:plasma membrane"/>
    <property type="evidence" value="ECO:0007669"/>
    <property type="project" value="UniProtKB-SubCell"/>
</dbReference>
<accession>A0A150KBP9</accession>
<dbReference type="PANTHER" id="PTHR30576:SF4">
    <property type="entry name" value="UNDECAPRENYL-PHOSPHATE GALACTOSE PHOSPHOTRANSFERASE"/>
    <property type="match status" value="1"/>
</dbReference>
<evidence type="ECO:0000256" key="6">
    <source>
        <dbReference type="ARBA" id="ARBA00022989"/>
    </source>
</evidence>
<sequence>MGYSKDVSVQVSSYELQKGYVDNSSRFYTCTKRTIDILVSIVGIILTLPIYLTLWTCYQFGKNKGPLIFKQKRVGKNGELFYIYKFRSMILDADKRLKANKVLYQKYVKNNYKLEPDEDPRITKLGGFLRKTSLDELPQLINVLQGKMTLVGPRPVVEEELMEYGSKVNQFLSVKPGVTGYWQVSGRSSVGYPERVDLELYYVENKSLTFDLKILFKTVIMVLIKKGAY</sequence>
<comment type="similarity">
    <text evidence="2">Belongs to the bacterial sugar transferase family.</text>
</comment>
<dbReference type="PANTHER" id="PTHR30576">
    <property type="entry name" value="COLANIC BIOSYNTHESIS UDP-GLUCOSE LIPID CARRIER TRANSFERASE"/>
    <property type="match status" value="1"/>
</dbReference>
<comment type="caution">
    <text evidence="10">The sequence shown here is derived from an EMBL/GenBank/DDBJ whole genome shotgun (WGS) entry which is preliminary data.</text>
</comment>
<feature type="domain" description="Bacterial sugar transferase" evidence="9">
    <location>
        <begin position="32"/>
        <end position="223"/>
    </location>
</feature>
<dbReference type="GO" id="GO:0047360">
    <property type="term" value="F:undecaprenyl-phosphate galactose phosphotransferase activity"/>
    <property type="evidence" value="ECO:0007669"/>
    <property type="project" value="UniProtKB-EC"/>
</dbReference>
<dbReference type="EC" id="2.7.8.6" evidence="10"/>
<evidence type="ECO:0000259" key="9">
    <source>
        <dbReference type="Pfam" id="PF02397"/>
    </source>
</evidence>
<dbReference type="Pfam" id="PF02397">
    <property type="entry name" value="Bac_transf"/>
    <property type="match status" value="1"/>
</dbReference>
<keyword evidence="4 10" id="KW-0808">Transferase</keyword>
<dbReference type="PATRIC" id="fig|1398.25.peg.3719"/>
<keyword evidence="7 8" id="KW-0472">Membrane</keyword>
<dbReference type="RefSeq" id="WP_061575228.1">
    <property type="nucleotide sequence ID" value="NZ_LQYI01000075.1"/>
</dbReference>
<evidence type="ECO:0000256" key="2">
    <source>
        <dbReference type="ARBA" id="ARBA00006464"/>
    </source>
</evidence>
<reference evidence="10 11" key="1">
    <citation type="submission" date="2016-01" db="EMBL/GenBank/DDBJ databases">
        <title>Genome Sequences of Twelve Sporeforming Bacillus Species Isolated from Foods.</title>
        <authorList>
            <person name="Berendsen E.M."/>
            <person name="Wells-Bennik M.H."/>
            <person name="Krawcyk A.O."/>
            <person name="De Jong A."/>
            <person name="Holsappel S."/>
            <person name="Eijlander R.T."/>
            <person name="Kuipers O.P."/>
        </authorList>
    </citation>
    <scope>NUCLEOTIDE SEQUENCE [LARGE SCALE GENOMIC DNA]</scope>
    <source>
        <strain evidence="10 11">B4099</strain>
    </source>
</reference>
<evidence type="ECO:0000256" key="3">
    <source>
        <dbReference type="ARBA" id="ARBA00022475"/>
    </source>
</evidence>
<keyword evidence="6 8" id="KW-1133">Transmembrane helix</keyword>
<evidence type="ECO:0000256" key="1">
    <source>
        <dbReference type="ARBA" id="ARBA00004236"/>
    </source>
</evidence>
<dbReference type="AlphaFoldDB" id="A0A150KBP9"/>
<evidence type="ECO:0000313" key="11">
    <source>
        <dbReference type="Proteomes" id="UP000075304"/>
    </source>
</evidence>